<gene>
    <name evidence="2" type="ORF">H2C83_05860</name>
</gene>
<dbReference type="InterPro" id="IPR027417">
    <property type="entry name" value="P-loop_NTPase"/>
</dbReference>
<protein>
    <submittedName>
        <fullName evidence="2">TIGR02680 family protein</fullName>
    </submittedName>
</protein>
<keyword evidence="3" id="KW-1185">Reference proteome</keyword>
<dbReference type="Pfam" id="PF13558">
    <property type="entry name" value="SbcC_Walker_B"/>
    <property type="match status" value="1"/>
</dbReference>
<dbReference type="Proteomes" id="UP000538292">
    <property type="component" value="Unassembled WGS sequence"/>
</dbReference>
<reference evidence="2 3" key="1">
    <citation type="submission" date="2020-07" db="EMBL/GenBank/DDBJ databases">
        <title>Thermoactinomyces phylogeny.</title>
        <authorList>
            <person name="Dunlap C."/>
        </authorList>
    </citation>
    <scope>NUCLEOTIDE SEQUENCE [LARGE SCALE GENOMIC DNA]</scope>
    <source>
        <strain evidence="2 3">AMNI-1</strain>
    </source>
</reference>
<feature type="coiled-coil region" evidence="1">
    <location>
        <begin position="230"/>
        <end position="257"/>
    </location>
</feature>
<evidence type="ECO:0000256" key="1">
    <source>
        <dbReference type="SAM" id="Coils"/>
    </source>
</evidence>
<evidence type="ECO:0000313" key="2">
    <source>
        <dbReference type="EMBL" id="MBA4601855.1"/>
    </source>
</evidence>
<feature type="coiled-coil region" evidence="1">
    <location>
        <begin position="879"/>
        <end position="968"/>
    </location>
</feature>
<comment type="caution">
    <text evidence="2">The sequence shown here is derived from an EMBL/GenBank/DDBJ whole genome shotgun (WGS) entry which is preliminary data.</text>
</comment>
<feature type="coiled-coil region" evidence="1">
    <location>
        <begin position="744"/>
        <end position="771"/>
    </location>
</feature>
<dbReference type="SUPFAM" id="SSF52540">
    <property type="entry name" value="P-loop containing nucleoside triphosphate hydrolases"/>
    <property type="match status" value="1"/>
</dbReference>
<dbReference type="EMBL" id="JACEOL010000018">
    <property type="protein sequence ID" value="MBA4601855.1"/>
    <property type="molecule type" value="Genomic_DNA"/>
</dbReference>
<dbReference type="NCBIfam" id="TIGR02680">
    <property type="entry name" value="TIGR02680 family protein"/>
    <property type="match status" value="1"/>
</dbReference>
<proteinExistence type="predicted"/>
<feature type="coiled-coil region" evidence="1">
    <location>
        <begin position="549"/>
        <end position="576"/>
    </location>
</feature>
<accession>A0A7W1XRT3</accession>
<dbReference type="InterPro" id="IPR013496">
    <property type="entry name" value="CHP02680"/>
</dbReference>
<feature type="coiled-coil region" evidence="1">
    <location>
        <begin position="375"/>
        <end position="402"/>
    </location>
</feature>
<dbReference type="Gene3D" id="3.40.50.300">
    <property type="entry name" value="P-loop containing nucleotide triphosphate hydrolases"/>
    <property type="match status" value="2"/>
</dbReference>
<name>A0A7W1XRT3_9BACL</name>
<feature type="coiled-coil region" evidence="1">
    <location>
        <begin position="283"/>
        <end position="331"/>
    </location>
</feature>
<keyword evidence="1" id="KW-0175">Coiled coil</keyword>
<dbReference type="RefSeq" id="WP_181738768.1">
    <property type="nucleotide sequence ID" value="NZ_JACEOL010000018.1"/>
</dbReference>
<evidence type="ECO:0000313" key="3">
    <source>
        <dbReference type="Proteomes" id="UP000538292"/>
    </source>
</evidence>
<sequence length="1395" mass="165583">MSNWKLNRAGLFNYWFYDEEEFRFSDGKLLLRGANGSGKSVTMQSFFPLLLDGRKSPERLDPFGSKSRRIEDYLLCNNQEERTGYLYLEYVRDGLEQYMTTGIGLRAKKHGPVDFWGFIIKNNQRIGHHLKLYKEEWGPDGKLQKVPLNRKQLEEALQNGGIVVKSQKEYMELVNRYVFGFPSLEAYEELIKLLIQIRSPKLSKDFKPTVIYEILTGALPALTDEELRPLTESIEAIDQIQSQLDQLVKERSSLDRLIKHYKRYNQVVMREKAEQTVKAQQSFKRNQKKYETLQQQIHQDQEQKHHLGQESIQLQQESEVLREELEELRDHDVYKAERDLSACKIELQNNRSAWQQKENTYREKKRQEYQFAKQAEQLEIKQLQIKKEIEMQLNEMQNLAEESSFFHHDGEASFYLRQMEQEFSFTDWRKKAKAYQKKLKSICQVFEELKRVEKNYEEIQIELGKRKKEWDDLIVQEQQWRSVLEDEKKSYIDAVYYWNHTNREICLNEEQLQTISQKVWDYPEARIDEWEEIIRKKTNTVRGEVQQELYRLDHELRQQRETVLKLEDELRDWKQKEDPEPTRHTVTDSAREMLKAKQIPFLPFYKGVDFHPQVTERERNILEAALNQMGILDSLILPSGYNTSFVEHDQILVPTGHTNPNLTAYLKPTPPKNQFITEKDIEQVLQSIGIEEIEPGGTAVTIKGHFQNGLVKGHAIVQGDAIYIGQESRQRYRELMIQKITTQLYAEKEKEQALSDEKEQLRNRIRRIDTEYQSFPGEQDLSEAHHTWVQISQSVKAKEIELDDYSQKQKEAFYNLEHQKKWITQKINEEGWDLDPRPHLFQEAHARMEDYLECLEELKSSHYRFLSCVQERDFYQERLSATEEHLLDLQGELNELEHLIRKAELRIQKIQERLQKLGFEEIQKKVRLYTRRLDQEIPRELKNIEDQSKKIDLSLAKAEDELDKLKQELAWNRFYYYSWLEVFKEEKNLQNRLSSKEQLSPEKDEEVLISEAKQVIKEFSEGRNRGNLERLLDNLRFEEQSNLFEYDIRLSPTLEYSKSAEEIWQQLRDETLYEKAKLQWKELQKSAKRDVFSMSYEGMRIDLTTGREKISEKAEQQEQLLENKDKELYKEVILNSIGRIIRARITRAENWIEEMNRIMDERNPSSSLKFSLQWKPKTAGIEAELDTRELVHLLSGDSRILKDEDLTKIRNHFQVKINQAREQLREQGGGESFHQLIKKMLDYRDWYQFVLYAKKENEKRKELTNRVFEKYSGGEKAMAMYIPLFAAAYSRYSSASRDAPKIIALDEAFAGVDENNIADLFDIVETLGFNYVMNSQALWGDYDTVKSLSICEIVRPNNATFVMVMRYHWNGNSLEMSNPDADELGKTESHLLPFQ</sequence>
<organism evidence="2 3">
    <name type="scientific">Thermoactinomyces mirandus</name>
    <dbReference type="NCBI Taxonomy" id="2756294"/>
    <lineage>
        <taxon>Bacteria</taxon>
        <taxon>Bacillati</taxon>
        <taxon>Bacillota</taxon>
        <taxon>Bacilli</taxon>
        <taxon>Bacillales</taxon>
        <taxon>Thermoactinomycetaceae</taxon>
        <taxon>Thermoactinomyces</taxon>
    </lineage>
</organism>